<dbReference type="EMBL" id="JACSDY010000002">
    <property type="protein sequence ID" value="KAF7435411.1"/>
    <property type="molecule type" value="Genomic_DNA"/>
</dbReference>
<accession>A0A834UFE3</accession>
<organism evidence="1 2">
    <name type="scientific">Vespula pensylvanica</name>
    <name type="common">Western yellow jacket</name>
    <name type="synonym">Wasp</name>
    <dbReference type="NCBI Taxonomy" id="30213"/>
    <lineage>
        <taxon>Eukaryota</taxon>
        <taxon>Metazoa</taxon>
        <taxon>Ecdysozoa</taxon>
        <taxon>Arthropoda</taxon>
        <taxon>Hexapoda</taxon>
        <taxon>Insecta</taxon>
        <taxon>Pterygota</taxon>
        <taxon>Neoptera</taxon>
        <taxon>Endopterygota</taxon>
        <taxon>Hymenoptera</taxon>
        <taxon>Apocrita</taxon>
        <taxon>Aculeata</taxon>
        <taxon>Vespoidea</taxon>
        <taxon>Vespidae</taxon>
        <taxon>Vespinae</taxon>
        <taxon>Vespula</taxon>
    </lineage>
</organism>
<protein>
    <submittedName>
        <fullName evidence="1">Uncharacterized protein</fullName>
    </submittedName>
</protein>
<evidence type="ECO:0000313" key="2">
    <source>
        <dbReference type="Proteomes" id="UP000600918"/>
    </source>
</evidence>
<comment type="caution">
    <text evidence="1">The sequence shown here is derived from an EMBL/GenBank/DDBJ whole genome shotgun (WGS) entry which is preliminary data.</text>
</comment>
<dbReference type="AlphaFoldDB" id="A0A834UFE3"/>
<dbReference type="Proteomes" id="UP000600918">
    <property type="component" value="Unassembled WGS sequence"/>
</dbReference>
<sequence>MFGRGRFWLGIELGIALNGFALARSGIKGKHLLRTRKLRVVETNAEWNFLVSSRKEDSPRDVALLRVCTLSRLFRRSNGMLRQTKLLLIPQIHYPG</sequence>
<name>A0A834UFE3_VESPE</name>
<evidence type="ECO:0000313" key="1">
    <source>
        <dbReference type="EMBL" id="KAF7435411.1"/>
    </source>
</evidence>
<keyword evidence="2" id="KW-1185">Reference proteome</keyword>
<proteinExistence type="predicted"/>
<reference evidence="1" key="1">
    <citation type="journal article" date="2020" name="G3 (Bethesda)">
        <title>High-Quality Assemblies for Three Invasive Social Wasps from the &lt;i&gt;Vespula&lt;/i&gt; Genus.</title>
        <authorList>
            <person name="Harrop T.W.R."/>
            <person name="Guhlin J."/>
            <person name="McLaughlin G.M."/>
            <person name="Permina E."/>
            <person name="Stockwell P."/>
            <person name="Gilligan J."/>
            <person name="Le Lec M.F."/>
            <person name="Gruber M.A.M."/>
            <person name="Quinn O."/>
            <person name="Lovegrove M."/>
            <person name="Duncan E.J."/>
            <person name="Remnant E.J."/>
            <person name="Van Eeckhoven J."/>
            <person name="Graham B."/>
            <person name="Knapp R.A."/>
            <person name="Langford K.W."/>
            <person name="Kronenberg Z."/>
            <person name="Press M.O."/>
            <person name="Eacker S.M."/>
            <person name="Wilson-Rankin E.E."/>
            <person name="Purcell J."/>
            <person name="Lester P.J."/>
            <person name="Dearden P.K."/>
        </authorList>
    </citation>
    <scope>NUCLEOTIDE SEQUENCE</scope>
    <source>
        <strain evidence="1">Volc-1</strain>
    </source>
</reference>
<gene>
    <name evidence="1" type="ORF">H0235_003602</name>
</gene>